<feature type="region of interest" description="Disordered" evidence="1">
    <location>
        <begin position="235"/>
        <end position="254"/>
    </location>
</feature>
<gene>
    <name evidence="3" type="ORF">DPMN_189885</name>
</gene>
<keyword evidence="2" id="KW-1133">Transmembrane helix</keyword>
<accession>A0A9D4DTL2</accession>
<protein>
    <recommendedName>
        <fullName evidence="5">Ig-like domain-containing protein</fullName>
    </recommendedName>
</protein>
<evidence type="ECO:0008006" key="5">
    <source>
        <dbReference type="Google" id="ProtNLM"/>
    </source>
</evidence>
<organism evidence="3 4">
    <name type="scientific">Dreissena polymorpha</name>
    <name type="common">Zebra mussel</name>
    <name type="synonym">Mytilus polymorpha</name>
    <dbReference type="NCBI Taxonomy" id="45954"/>
    <lineage>
        <taxon>Eukaryota</taxon>
        <taxon>Metazoa</taxon>
        <taxon>Spiralia</taxon>
        <taxon>Lophotrochozoa</taxon>
        <taxon>Mollusca</taxon>
        <taxon>Bivalvia</taxon>
        <taxon>Autobranchia</taxon>
        <taxon>Heteroconchia</taxon>
        <taxon>Euheterodonta</taxon>
        <taxon>Imparidentia</taxon>
        <taxon>Neoheterodontei</taxon>
        <taxon>Myida</taxon>
        <taxon>Dreissenoidea</taxon>
        <taxon>Dreissenidae</taxon>
        <taxon>Dreissena</taxon>
    </lineage>
</organism>
<reference evidence="3" key="2">
    <citation type="submission" date="2020-11" db="EMBL/GenBank/DDBJ databases">
        <authorList>
            <person name="McCartney M.A."/>
            <person name="Auch B."/>
            <person name="Kono T."/>
            <person name="Mallez S."/>
            <person name="Becker A."/>
            <person name="Gohl D.M."/>
            <person name="Silverstein K.A.T."/>
            <person name="Koren S."/>
            <person name="Bechman K.B."/>
            <person name="Herman A."/>
            <person name="Abrahante J.E."/>
            <person name="Garbe J."/>
        </authorList>
    </citation>
    <scope>NUCLEOTIDE SEQUENCE</scope>
    <source>
        <strain evidence="3">Duluth1</strain>
        <tissue evidence="3">Whole animal</tissue>
    </source>
</reference>
<reference evidence="3" key="1">
    <citation type="journal article" date="2019" name="bioRxiv">
        <title>The Genome of the Zebra Mussel, Dreissena polymorpha: A Resource for Invasive Species Research.</title>
        <authorList>
            <person name="McCartney M.A."/>
            <person name="Auch B."/>
            <person name="Kono T."/>
            <person name="Mallez S."/>
            <person name="Zhang Y."/>
            <person name="Obille A."/>
            <person name="Becker A."/>
            <person name="Abrahante J.E."/>
            <person name="Garbe J."/>
            <person name="Badalamenti J.P."/>
            <person name="Herman A."/>
            <person name="Mangelson H."/>
            <person name="Liachko I."/>
            <person name="Sullivan S."/>
            <person name="Sone E.D."/>
            <person name="Koren S."/>
            <person name="Silverstein K.A.T."/>
            <person name="Beckman K.B."/>
            <person name="Gohl D.M."/>
        </authorList>
    </citation>
    <scope>NUCLEOTIDE SEQUENCE</scope>
    <source>
        <strain evidence="3">Duluth1</strain>
        <tissue evidence="3">Whole animal</tissue>
    </source>
</reference>
<proteinExistence type="predicted"/>
<dbReference type="InterPro" id="IPR036179">
    <property type="entry name" value="Ig-like_dom_sf"/>
</dbReference>
<keyword evidence="4" id="KW-1185">Reference proteome</keyword>
<evidence type="ECO:0000256" key="1">
    <source>
        <dbReference type="SAM" id="MobiDB-lite"/>
    </source>
</evidence>
<dbReference type="SUPFAM" id="SSF48726">
    <property type="entry name" value="Immunoglobulin"/>
    <property type="match status" value="1"/>
</dbReference>
<sequence length="481" mass="54555">MAINIYIPIITSFVFAKTDAVTVGFYGVYYGNTTVHCDDKALSMPYITYRKYWIIPNGSMLGWDHKPDDKYTVGVWPTFNLTIANLGDYDFGYYYCVVQWDNPRYVVHSIRIKLMPNYETLVWGYGKRAIIGGLVSGVVTVIVTVTCLAYWCKFSEHNTINEDKTTLLKDEDEQSEEKHTSASKSIKSNTEIGSVSNHAVINQSPTKVVDDAIIVEKICNTISDERVIEPIYSMETVSQDSEESTNSNYPDNSSNKYPYAKVMNHKSEFLKNDNSEIEDSVGRQAVYDLEKAAIASISMGGTTNACDRELAIELGNFQKRLSFIEKSKDAHVRTYTVPYRGSMDREENEPPLPPPPPPFSEDDETKHANINRVILPFNASVDEVIMEPIERTNADSDDHIEFTFADKIALFEKESRNKVLNASEHDGIANVIEYINDAFNLDDEHYSVHASGFGEEIEVEDSNNFIYMDDDNTEHYADLRF</sequence>
<dbReference type="AlphaFoldDB" id="A0A9D4DTL2"/>
<evidence type="ECO:0000256" key="2">
    <source>
        <dbReference type="SAM" id="Phobius"/>
    </source>
</evidence>
<keyword evidence="2" id="KW-0472">Membrane</keyword>
<dbReference type="EMBL" id="JAIWYP010000010">
    <property type="protein sequence ID" value="KAH3755196.1"/>
    <property type="molecule type" value="Genomic_DNA"/>
</dbReference>
<feature type="compositionally biased region" description="Pro residues" evidence="1">
    <location>
        <begin position="350"/>
        <end position="359"/>
    </location>
</feature>
<name>A0A9D4DTL2_DREPO</name>
<feature type="region of interest" description="Disordered" evidence="1">
    <location>
        <begin position="340"/>
        <end position="364"/>
    </location>
</feature>
<keyword evidence="2" id="KW-0812">Transmembrane</keyword>
<feature type="region of interest" description="Disordered" evidence="1">
    <location>
        <begin position="165"/>
        <end position="188"/>
    </location>
</feature>
<evidence type="ECO:0000313" key="4">
    <source>
        <dbReference type="Proteomes" id="UP000828390"/>
    </source>
</evidence>
<comment type="caution">
    <text evidence="3">The sequence shown here is derived from an EMBL/GenBank/DDBJ whole genome shotgun (WGS) entry which is preliminary data.</text>
</comment>
<dbReference type="Proteomes" id="UP000828390">
    <property type="component" value="Unassembled WGS sequence"/>
</dbReference>
<evidence type="ECO:0000313" key="3">
    <source>
        <dbReference type="EMBL" id="KAH3755196.1"/>
    </source>
</evidence>
<feature type="transmembrane region" description="Helical" evidence="2">
    <location>
        <begin position="129"/>
        <end position="151"/>
    </location>
</feature>